<evidence type="ECO:0000259" key="1">
    <source>
        <dbReference type="PROSITE" id="PS50181"/>
    </source>
</evidence>
<dbReference type="PROSITE" id="PS50181">
    <property type="entry name" value="FBOX"/>
    <property type="match status" value="1"/>
</dbReference>
<dbReference type="InterPro" id="IPR036047">
    <property type="entry name" value="F-box-like_dom_sf"/>
</dbReference>
<reference evidence="2" key="1">
    <citation type="submission" date="2021-01" db="EMBL/GenBank/DDBJ databases">
        <authorList>
            <person name="Kaushik A."/>
        </authorList>
    </citation>
    <scope>NUCLEOTIDE SEQUENCE</scope>
    <source>
        <strain evidence="2">AG6-10EEA</strain>
    </source>
</reference>
<proteinExistence type="predicted"/>
<dbReference type="SMART" id="SM00256">
    <property type="entry name" value="FBOX"/>
    <property type="match status" value="1"/>
</dbReference>
<sequence>IYYLHFTTIAHSEENMAATRASMRLAMRKGTTDEAKIEKPPPRKVRQTIIKPRRRRLPKKPVYSLDRFVNMPLDILTEIASYLFPIDITTLSRSSKLFRDILMRRSSRHIWINAMRNIEMLPRCPSDMSEPAYLALLFSRYCTVCGRVIVYHLNAELRMRLCASCRKTQLIVLDTLPSELKGLVHTIRIYPKVPRVWGCWPGGRVVPTYYTTTEANEINDKLTELQQAGDQIALRAWKNERIEVVRSRSKEADAVHRFLDAWTLLPKAQR</sequence>
<feature type="domain" description="F-box" evidence="1">
    <location>
        <begin position="65"/>
        <end position="114"/>
    </location>
</feature>
<protein>
    <recommendedName>
        <fullName evidence="1">F-box domain-containing protein</fullName>
    </recommendedName>
</protein>
<dbReference type="Pfam" id="PF00646">
    <property type="entry name" value="F-box"/>
    <property type="match status" value="1"/>
</dbReference>
<dbReference type="SUPFAM" id="SSF81383">
    <property type="entry name" value="F-box domain"/>
    <property type="match status" value="1"/>
</dbReference>
<organism evidence="2 3">
    <name type="scientific">Rhizoctonia solani</name>
    <dbReference type="NCBI Taxonomy" id="456999"/>
    <lineage>
        <taxon>Eukaryota</taxon>
        <taxon>Fungi</taxon>
        <taxon>Dikarya</taxon>
        <taxon>Basidiomycota</taxon>
        <taxon>Agaricomycotina</taxon>
        <taxon>Agaricomycetes</taxon>
        <taxon>Cantharellales</taxon>
        <taxon>Ceratobasidiaceae</taxon>
        <taxon>Rhizoctonia</taxon>
    </lineage>
</organism>
<feature type="non-terminal residue" evidence="2">
    <location>
        <position position="1"/>
    </location>
</feature>
<dbReference type="AlphaFoldDB" id="A0A8H3DQM0"/>
<accession>A0A8H3DQM0</accession>
<dbReference type="EMBL" id="CAJMXA010004104">
    <property type="protein sequence ID" value="CAE6534639.1"/>
    <property type="molecule type" value="Genomic_DNA"/>
</dbReference>
<dbReference type="InterPro" id="IPR001810">
    <property type="entry name" value="F-box_dom"/>
</dbReference>
<evidence type="ECO:0000313" key="3">
    <source>
        <dbReference type="Proteomes" id="UP000663853"/>
    </source>
</evidence>
<name>A0A8H3DQM0_9AGAM</name>
<evidence type="ECO:0000313" key="2">
    <source>
        <dbReference type="EMBL" id="CAE6534639.1"/>
    </source>
</evidence>
<gene>
    <name evidence="2" type="ORF">RDB_LOCUS175356</name>
</gene>
<comment type="caution">
    <text evidence="2">The sequence shown here is derived from an EMBL/GenBank/DDBJ whole genome shotgun (WGS) entry which is preliminary data.</text>
</comment>
<dbReference type="Proteomes" id="UP000663853">
    <property type="component" value="Unassembled WGS sequence"/>
</dbReference>